<dbReference type="GO" id="GO:0022857">
    <property type="term" value="F:transmembrane transporter activity"/>
    <property type="evidence" value="ECO:0007669"/>
    <property type="project" value="TreeGrafter"/>
</dbReference>
<proteinExistence type="predicted"/>
<keyword evidence="4 5" id="KW-0472">Membrane</keyword>
<evidence type="ECO:0000256" key="1">
    <source>
        <dbReference type="ARBA" id="ARBA00004141"/>
    </source>
</evidence>
<evidence type="ECO:0000313" key="6">
    <source>
        <dbReference type="EMBL" id="KAJ5493526.1"/>
    </source>
</evidence>
<comment type="caution">
    <text evidence="6">The sequence shown here is derived from an EMBL/GenBank/DDBJ whole genome shotgun (WGS) entry which is preliminary data.</text>
</comment>
<evidence type="ECO:0000313" key="7">
    <source>
        <dbReference type="Proteomes" id="UP001149954"/>
    </source>
</evidence>
<accession>A0A9X0C0N5</accession>
<feature type="transmembrane region" description="Helical" evidence="5">
    <location>
        <begin position="12"/>
        <end position="34"/>
    </location>
</feature>
<dbReference type="GO" id="GO:0005886">
    <property type="term" value="C:plasma membrane"/>
    <property type="evidence" value="ECO:0007669"/>
    <property type="project" value="TreeGrafter"/>
</dbReference>
<reference evidence="6" key="2">
    <citation type="journal article" date="2023" name="IMA Fungus">
        <title>Comparative genomic study of the Penicillium genus elucidates a diverse pangenome and 15 lateral gene transfer events.</title>
        <authorList>
            <person name="Petersen C."/>
            <person name="Sorensen T."/>
            <person name="Nielsen M.R."/>
            <person name="Sondergaard T.E."/>
            <person name="Sorensen J.L."/>
            <person name="Fitzpatrick D.A."/>
            <person name="Frisvad J.C."/>
            <person name="Nielsen K.L."/>
        </authorList>
    </citation>
    <scope>NUCLEOTIDE SEQUENCE</scope>
    <source>
        <strain evidence="6">IBT 29495</strain>
    </source>
</reference>
<name>A0A9X0C0N5_9EURO</name>
<dbReference type="PANTHER" id="PTHR23502">
    <property type="entry name" value="MAJOR FACILITATOR SUPERFAMILY"/>
    <property type="match status" value="1"/>
</dbReference>
<evidence type="ECO:0000256" key="5">
    <source>
        <dbReference type="SAM" id="Phobius"/>
    </source>
</evidence>
<feature type="transmembrane region" description="Helical" evidence="5">
    <location>
        <begin position="243"/>
        <end position="262"/>
    </location>
</feature>
<feature type="transmembrane region" description="Helical" evidence="5">
    <location>
        <begin position="108"/>
        <end position="130"/>
    </location>
</feature>
<dbReference type="SUPFAM" id="SSF103473">
    <property type="entry name" value="MFS general substrate transporter"/>
    <property type="match status" value="1"/>
</dbReference>
<evidence type="ECO:0000256" key="3">
    <source>
        <dbReference type="ARBA" id="ARBA00022989"/>
    </source>
</evidence>
<keyword evidence="3 5" id="KW-1133">Transmembrane helix</keyword>
<dbReference type="OrthoDB" id="268400at2759"/>
<evidence type="ECO:0000256" key="4">
    <source>
        <dbReference type="ARBA" id="ARBA00023136"/>
    </source>
</evidence>
<evidence type="ECO:0000256" key="2">
    <source>
        <dbReference type="ARBA" id="ARBA00022692"/>
    </source>
</evidence>
<keyword evidence="2 5" id="KW-0812">Transmembrane</keyword>
<gene>
    <name evidence="6" type="ORF">N7463_009613</name>
</gene>
<dbReference type="EMBL" id="JAPWDS010000006">
    <property type="protein sequence ID" value="KAJ5493526.1"/>
    <property type="molecule type" value="Genomic_DNA"/>
</dbReference>
<keyword evidence="7" id="KW-1185">Reference proteome</keyword>
<organism evidence="6 7">
    <name type="scientific">Penicillium fimorum</name>
    <dbReference type="NCBI Taxonomy" id="1882269"/>
    <lineage>
        <taxon>Eukaryota</taxon>
        <taxon>Fungi</taxon>
        <taxon>Dikarya</taxon>
        <taxon>Ascomycota</taxon>
        <taxon>Pezizomycotina</taxon>
        <taxon>Eurotiomycetes</taxon>
        <taxon>Eurotiomycetidae</taxon>
        <taxon>Eurotiales</taxon>
        <taxon>Aspergillaceae</taxon>
        <taxon>Penicillium</taxon>
    </lineage>
</organism>
<dbReference type="Proteomes" id="UP001149954">
    <property type="component" value="Unassembled WGS sequence"/>
</dbReference>
<protein>
    <submittedName>
        <fullName evidence="6">Uncharacterized protein</fullName>
    </submittedName>
</protein>
<dbReference type="AlphaFoldDB" id="A0A9X0C0N5"/>
<feature type="transmembrane region" description="Helical" evidence="5">
    <location>
        <begin position="178"/>
        <end position="198"/>
    </location>
</feature>
<sequence>FTWIIRYLKILLVAFHSMIATFMATGIIPAYDAFAEQYNVTLPYASYLNSSQVYPHFGISPLLWSLITVIYGRYHITLLSVLGSMVCNIAGAECTSYGGQMATRVLRAILYIFWIFAILKFCQFVFYLTIGDETIYNPDNERKATGFWGKLIPRKISSHALKPLDFVAPFFLAKYPRILIMACAHAITFCYGNIAMIVEMPPAFGRKFKFDAPQIGLQFSGPMSDWLLKRIRKSTGNSCPADGLWLSYFAFAAIFTGLLTWGF</sequence>
<dbReference type="InterPro" id="IPR036259">
    <property type="entry name" value="MFS_trans_sf"/>
</dbReference>
<feature type="non-terminal residue" evidence="6">
    <location>
        <position position="263"/>
    </location>
</feature>
<reference evidence="6" key="1">
    <citation type="submission" date="2022-12" db="EMBL/GenBank/DDBJ databases">
        <authorList>
            <person name="Petersen C."/>
        </authorList>
    </citation>
    <scope>NUCLEOTIDE SEQUENCE</scope>
    <source>
        <strain evidence="6">IBT 29495</strain>
    </source>
</reference>
<dbReference type="PANTHER" id="PTHR23502:SF2">
    <property type="entry name" value="TRANSPORTER, PUTATIVE (AFU_ORTHOLOGUE AFUA_2G08910)-RELATED"/>
    <property type="match status" value="1"/>
</dbReference>
<comment type="subcellular location">
    <subcellularLocation>
        <location evidence="1">Membrane</location>
        <topology evidence="1">Multi-pass membrane protein</topology>
    </subcellularLocation>
</comment>